<feature type="non-terminal residue" evidence="1">
    <location>
        <position position="173"/>
    </location>
</feature>
<evidence type="ECO:0000313" key="2">
    <source>
        <dbReference type="Proteomes" id="UP000275408"/>
    </source>
</evidence>
<evidence type="ECO:0000313" key="1">
    <source>
        <dbReference type="EMBL" id="RMX42340.1"/>
    </source>
</evidence>
<dbReference type="PANTHER" id="PTHR46670:SF3">
    <property type="entry name" value="ENDONUCLEASE_EXONUCLEASE_PHOSPHATASE DOMAIN-CONTAINING PROTEIN"/>
    <property type="match status" value="1"/>
</dbReference>
<accession>A0A3M6TLW0</accession>
<dbReference type="EMBL" id="RCHS01003372">
    <property type="protein sequence ID" value="RMX42340.1"/>
    <property type="molecule type" value="Genomic_DNA"/>
</dbReference>
<gene>
    <name evidence="1" type="ORF">pdam_00014646</name>
</gene>
<comment type="caution">
    <text evidence="1">The sequence shown here is derived from an EMBL/GenBank/DDBJ whole genome shotgun (WGS) entry which is preliminary data.</text>
</comment>
<protein>
    <submittedName>
        <fullName evidence="1">Uncharacterized protein</fullName>
    </submittedName>
</protein>
<reference evidence="1 2" key="1">
    <citation type="journal article" date="2018" name="Sci. Rep.">
        <title>Comparative analysis of the Pocillopora damicornis genome highlights role of immune system in coral evolution.</title>
        <authorList>
            <person name="Cunning R."/>
            <person name="Bay R.A."/>
            <person name="Gillette P."/>
            <person name="Baker A.C."/>
            <person name="Traylor-Knowles N."/>
        </authorList>
    </citation>
    <scope>NUCLEOTIDE SEQUENCE [LARGE SCALE GENOMIC DNA]</scope>
    <source>
        <strain evidence="1">RSMAS</strain>
        <tissue evidence="1">Whole animal</tissue>
    </source>
</reference>
<dbReference type="PANTHER" id="PTHR46670">
    <property type="entry name" value="ENDO/EXONUCLEASE/PHOSPHATASE DOMAIN-CONTAINING PROTEIN"/>
    <property type="match status" value="1"/>
</dbReference>
<proteinExistence type="predicted"/>
<organism evidence="1 2">
    <name type="scientific">Pocillopora damicornis</name>
    <name type="common">Cauliflower coral</name>
    <name type="synonym">Millepora damicornis</name>
    <dbReference type="NCBI Taxonomy" id="46731"/>
    <lineage>
        <taxon>Eukaryota</taxon>
        <taxon>Metazoa</taxon>
        <taxon>Cnidaria</taxon>
        <taxon>Anthozoa</taxon>
        <taxon>Hexacorallia</taxon>
        <taxon>Scleractinia</taxon>
        <taxon>Astrocoeniina</taxon>
        <taxon>Pocilloporidae</taxon>
        <taxon>Pocillopora</taxon>
    </lineage>
</organism>
<sequence length="173" mass="19757">MIVGYFNFHIDDHTNVSAAKFMELLQSSEDNIVCHISVIDPILSDQYAVCCKVILPKPPLEKKETTYRSLKRIDFARFRENIKNLNLVNNDIASVTDLVEAYNAKLASLLNHYAPLRNKVDPIPAIVVMDVFGYEYCLAGKARYTMKNGNGRRDVLGDSRKHYRSPWAEIGKY</sequence>
<keyword evidence="2" id="KW-1185">Reference proteome</keyword>
<dbReference type="Proteomes" id="UP000275408">
    <property type="component" value="Unassembled WGS sequence"/>
</dbReference>
<name>A0A3M6TLW0_POCDA</name>
<dbReference type="AlphaFoldDB" id="A0A3M6TLW0"/>